<dbReference type="Gene3D" id="2.60.40.1910">
    <property type="match status" value="1"/>
</dbReference>
<evidence type="ECO:0000256" key="9">
    <source>
        <dbReference type="ARBA" id="ARBA00022729"/>
    </source>
</evidence>
<evidence type="ECO:0000256" key="18">
    <source>
        <dbReference type="PIRSR" id="PIRSR634016-3"/>
    </source>
</evidence>
<keyword evidence="9" id="KW-0732">Signal</keyword>
<evidence type="ECO:0000256" key="8">
    <source>
        <dbReference type="ARBA" id="ARBA00022723"/>
    </source>
</evidence>
<evidence type="ECO:0000256" key="20">
    <source>
        <dbReference type="RuleBase" id="RU364040"/>
    </source>
</evidence>
<comment type="cofactor">
    <cofactor evidence="18 20">
        <name>Zn(2+)</name>
        <dbReference type="ChEBI" id="CHEBI:29105"/>
    </cofactor>
    <text evidence="18 20">Binds 1 zinc ion per subunit.</text>
</comment>
<keyword evidence="4 20" id="KW-0031">Aminopeptidase</keyword>
<dbReference type="CDD" id="cd09601">
    <property type="entry name" value="M1_APN-Q_like"/>
    <property type="match status" value="1"/>
</dbReference>
<feature type="binding site" evidence="18">
    <location>
        <position position="220"/>
    </location>
    <ligand>
        <name>Zn(2+)</name>
        <dbReference type="ChEBI" id="CHEBI:29105"/>
        <note>catalytic</note>
    </ligand>
</feature>
<evidence type="ECO:0000256" key="3">
    <source>
        <dbReference type="ARBA" id="ARBA00010136"/>
    </source>
</evidence>
<dbReference type="EMBL" id="JARQZJ010000035">
    <property type="protein sequence ID" value="KAK9876074.1"/>
    <property type="molecule type" value="Genomic_DNA"/>
</dbReference>
<keyword evidence="15" id="KW-0325">Glycoprotein</keyword>
<evidence type="ECO:0000256" key="5">
    <source>
        <dbReference type="ARBA" id="ARBA00022475"/>
    </source>
</evidence>
<dbReference type="GO" id="GO:0005737">
    <property type="term" value="C:cytoplasm"/>
    <property type="evidence" value="ECO:0007669"/>
    <property type="project" value="TreeGrafter"/>
</dbReference>
<sequence>MKKDETYLLEMRYSTEFSTHLLGVYGSRYYDGNQKKTKTLVSTQFSPIDARKAFPCFDEPSFKSVFSINIARPKSMSTISNMPKKGQPQAYNGKEDWVWDHYQDTPPLPTYLIAFVISDFQSTNSTRPSTQFWTKKILLSQTRYASMLTPKMINFMEKYVNVSFPDEKLDLVAIPEFGYGAMENYGLITFRESMFLFDENNTSIEDQKTIAQVVAHELAHQWFGNLVTPKWWDDLWLKEGFATYFSYLAVQEVHPDWIFIQEILPYELNSALSYDSYKSALAISTDIKNNKQIRQQFGSSSYRKGACLIRMANHFLGLPTFTKGLTYYLTRYKNKNADHKDLFKCFDDAAAEDNIPFVNFTSVGEIMENWVVRPGFPVLTIKTDKKNKTITIKQKRFLFNDDQDSTKWWVPISVATDLEPNFHDASPKAWLKDELITIPVNFKEWYIVNVNQTGYHMVNYDEEIWHSLIRNVMQLPALTRAQLIGDSMELAKANLLDYDIPLRLIANMAVRDNLIMFIPTLVAFDKLEFLSDILVNTPAFGLFENYHKTIFKDTYETVDFSTTLDDYLSLRIMKTVLEWSCRSVESRCAIRAHNLYRQWMQRSIVIQPNIRHIVYCTAIRQGGKPEWDFAYHEYKRTNSPTEKNVLLDALGCTKHEWLLSRYLNIVLDDESYSMRVQDADRIFESIANNKAGSRLAFDFLRRNWRDLKEHLGEGFNILNKLILSLPKHMNTEFQLAELQKFRNELGDDIGTAGPALERAIEIVKTKVEWMQKNYKSVELWLHAHQVNFNYYESK</sequence>
<keyword evidence="14" id="KW-1015">Disulfide bond</keyword>
<dbReference type="Gene3D" id="2.60.40.1730">
    <property type="entry name" value="tricorn interacting facor f3 domain"/>
    <property type="match status" value="1"/>
</dbReference>
<dbReference type="FunFam" id="2.60.40.1910:FF:000008">
    <property type="entry name" value="Aminopeptidase"/>
    <property type="match status" value="1"/>
</dbReference>
<accession>A0AAW1U9T8</accession>
<dbReference type="InterPro" id="IPR027268">
    <property type="entry name" value="Peptidase_M4/M1_CTD_sf"/>
</dbReference>
<keyword evidence="8 18" id="KW-0479">Metal-binding</keyword>
<dbReference type="PRINTS" id="PR00756">
    <property type="entry name" value="ALADIPTASE"/>
</dbReference>
<dbReference type="InterPro" id="IPR045357">
    <property type="entry name" value="Aminopeptidase_N-like_N"/>
</dbReference>
<dbReference type="InterPro" id="IPR042097">
    <property type="entry name" value="Aminopeptidase_N-like_N_sf"/>
</dbReference>
<dbReference type="GO" id="GO:0070006">
    <property type="term" value="F:metalloaminopeptidase activity"/>
    <property type="evidence" value="ECO:0007669"/>
    <property type="project" value="TreeGrafter"/>
</dbReference>
<dbReference type="GO" id="GO:0042277">
    <property type="term" value="F:peptide binding"/>
    <property type="evidence" value="ECO:0007669"/>
    <property type="project" value="TreeGrafter"/>
</dbReference>
<dbReference type="Pfam" id="PF11838">
    <property type="entry name" value="ERAP1_C"/>
    <property type="match status" value="1"/>
</dbReference>
<evidence type="ECO:0000256" key="4">
    <source>
        <dbReference type="ARBA" id="ARBA00022438"/>
    </source>
</evidence>
<dbReference type="EC" id="3.4.11.-" evidence="20"/>
<dbReference type="SUPFAM" id="SSF55486">
    <property type="entry name" value="Metalloproteases ('zincins'), catalytic domain"/>
    <property type="match status" value="1"/>
</dbReference>
<dbReference type="GO" id="GO:0098552">
    <property type="term" value="C:side of membrane"/>
    <property type="evidence" value="ECO:0007669"/>
    <property type="project" value="UniProtKB-KW"/>
</dbReference>
<dbReference type="GO" id="GO:0005615">
    <property type="term" value="C:extracellular space"/>
    <property type="evidence" value="ECO:0007669"/>
    <property type="project" value="TreeGrafter"/>
</dbReference>
<evidence type="ECO:0000313" key="24">
    <source>
        <dbReference type="EMBL" id="KAK9876074.1"/>
    </source>
</evidence>
<evidence type="ECO:0000259" key="23">
    <source>
        <dbReference type="Pfam" id="PF17900"/>
    </source>
</evidence>
<dbReference type="Gene3D" id="1.25.50.20">
    <property type="match status" value="1"/>
</dbReference>
<keyword evidence="13" id="KW-0472">Membrane</keyword>
<proteinExistence type="inferred from homology"/>
<keyword evidence="16" id="KW-0449">Lipoprotein</keyword>
<keyword evidence="12 20" id="KW-0482">Metalloprotease</keyword>
<dbReference type="GO" id="GO:0043171">
    <property type="term" value="P:peptide catabolic process"/>
    <property type="evidence" value="ECO:0007669"/>
    <property type="project" value="TreeGrafter"/>
</dbReference>
<evidence type="ECO:0000256" key="15">
    <source>
        <dbReference type="ARBA" id="ARBA00023180"/>
    </source>
</evidence>
<keyword evidence="7 20" id="KW-0645">Protease</keyword>
<dbReference type="GO" id="GO:0016285">
    <property type="term" value="F:alanyl aminopeptidase activity"/>
    <property type="evidence" value="ECO:0007669"/>
    <property type="project" value="UniProtKB-EC"/>
</dbReference>
<protein>
    <recommendedName>
        <fullName evidence="20">Aminopeptidase</fullName>
        <ecNumber evidence="20">3.4.11.-</ecNumber>
    </recommendedName>
</protein>
<feature type="domain" description="Aminopeptidase N-like N-terminal" evidence="23">
    <location>
        <begin position="3"/>
        <end position="112"/>
    </location>
</feature>
<gene>
    <name evidence="24" type="ORF">WA026_011185</name>
</gene>
<dbReference type="InterPro" id="IPR001930">
    <property type="entry name" value="Peptidase_M1"/>
</dbReference>
<evidence type="ECO:0000256" key="11">
    <source>
        <dbReference type="ARBA" id="ARBA00022833"/>
    </source>
</evidence>
<evidence type="ECO:0000256" key="1">
    <source>
        <dbReference type="ARBA" id="ARBA00000098"/>
    </source>
</evidence>
<evidence type="ECO:0000313" key="25">
    <source>
        <dbReference type="Proteomes" id="UP001431783"/>
    </source>
</evidence>
<name>A0AAW1U9T8_9CUCU</name>
<dbReference type="InterPro" id="IPR024571">
    <property type="entry name" value="ERAP1-like_C_dom"/>
</dbReference>
<dbReference type="SUPFAM" id="SSF63737">
    <property type="entry name" value="Leukotriene A4 hydrolase N-terminal domain"/>
    <property type="match status" value="1"/>
</dbReference>
<feature type="site" description="Transition state stabilizer" evidence="19">
    <location>
        <position position="302"/>
    </location>
</feature>
<organism evidence="24 25">
    <name type="scientific">Henosepilachna vigintioctopunctata</name>
    <dbReference type="NCBI Taxonomy" id="420089"/>
    <lineage>
        <taxon>Eukaryota</taxon>
        <taxon>Metazoa</taxon>
        <taxon>Ecdysozoa</taxon>
        <taxon>Arthropoda</taxon>
        <taxon>Hexapoda</taxon>
        <taxon>Insecta</taxon>
        <taxon>Pterygota</taxon>
        <taxon>Neoptera</taxon>
        <taxon>Endopterygota</taxon>
        <taxon>Coleoptera</taxon>
        <taxon>Polyphaga</taxon>
        <taxon>Cucujiformia</taxon>
        <taxon>Coccinelloidea</taxon>
        <taxon>Coccinellidae</taxon>
        <taxon>Epilachninae</taxon>
        <taxon>Epilachnini</taxon>
        <taxon>Henosepilachna</taxon>
    </lineage>
</organism>
<dbReference type="FunFam" id="1.25.50.20:FF:000001">
    <property type="entry name" value="Aminopeptidase"/>
    <property type="match status" value="1"/>
</dbReference>
<comment type="similarity">
    <text evidence="3 20">Belongs to the peptidase M1 family.</text>
</comment>
<dbReference type="InterPro" id="IPR050344">
    <property type="entry name" value="Peptidase_M1_aminopeptidases"/>
</dbReference>
<evidence type="ECO:0000256" key="12">
    <source>
        <dbReference type="ARBA" id="ARBA00023049"/>
    </source>
</evidence>
<comment type="caution">
    <text evidence="24">The sequence shown here is derived from an EMBL/GenBank/DDBJ whole genome shotgun (WGS) entry which is preliminary data.</text>
</comment>
<evidence type="ECO:0000256" key="10">
    <source>
        <dbReference type="ARBA" id="ARBA00022801"/>
    </source>
</evidence>
<keyword evidence="5" id="KW-1003">Cell membrane</keyword>
<evidence type="ECO:0000259" key="21">
    <source>
        <dbReference type="Pfam" id="PF01433"/>
    </source>
</evidence>
<dbReference type="AlphaFoldDB" id="A0AAW1U9T8"/>
<evidence type="ECO:0000256" key="7">
    <source>
        <dbReference type="ARBA" id="ARBA00022670"/>
    </source>
</evidence>
<dbReference type="PANTHER" id="PTHR11533:SF294">
    <property type="entry name" value="THYROTROPIN-RELEASING HORMONE-DEGRADING ECTOENZYME"/>
    <property type="match status" value="1"/>
</dbReference>
<dbReference type="Pfam" id="PF01433">
    <property type="entry name" value="Peptidase_M1"/>
    <property type="match status" value="1"/>
</dbReference>
<evidence type="ECO:0000256" key="17">
    <source>
        <dbReference type="PIRSR" id="PIRSR634016-1"/>
    </source>
</evidence>
<dbReference type="Pfam" id="PF17900">
    <property type="entry name" value="Peptidase_M1_N"/>
    <property type="match status" value="1"/>
</dbReference>
<feature type="domain" description="Peptidase M1 membrane alanine aminopeptidase" evidence="21">
    <location>
        <begin position="147"/>
        <end position="370"/>
    </location>
</feature>
<keyword evidence="25" id="KW-1185">Reference proteome</keyword>
<evidence type="ECO:0000256" key="16">
    <source>
        <dbReference type="ARBA" id="ARBA00023288"/>
    </source>
</evidence>
<evidence type="ECO:0000256" key="19">
    <source>
        <dbReference type="PIRSR" id="PIRSR634016-4"/>
    </source>
</evidence>
<dbReference type="Proteomes" id="UP001431783">
    <property type="component" value="Unassembled WGS sequence"/>
</dbReference>
<reference evidence="24 25" key="1">
    <citation type="submission" date="2023-03" db="EMBL/GenBank/DDBJ databases">
        <title>Genome insight into feeding habits of ladybird beetles.</title>
        <authorList>
            <person name="Li H.-S."/>
            <person name="Huang Y.-H."/>
            <person name="Pang H."/>
        </authorList>
    </citation>
    <scope>NUCLEOTIDE SEQUENCE [LARGE SCALE GENOMIC DNA]</scope>
    <source>
        <strain evidence="24">SYSU_2023b</strain>
        <tissue evidence="24">Whole body</tissue>
    </source>
</reference>
<evidence type="ECO:0000256" key="13">
    <source>
        <dbReference type="ARBA" id="ARBA00023136"/>
    </source>
</evidence>
<feature type="binding site" evidence="18">
    <location>
        <position position="239"/>
    </location>
    <ligand>
        <name>Zn(2+)</name>
        <dbReference type="ChEBI" id="CHEBI:29105"/>
        <note>catalytic</note>
    </ligand>
</feature>
<evidence type="ECO:0000256" key="14">
    <source>
        <dbReference type="ARBA" id="ARBA00023157"/>
    </source>
</evidence>
<feature type="binding site" evidence="18">
    <location>
        <position position="216"/>
    </location>
    <ligand>
        <name>Zn(2+)</name>
        <dbReference type="ChEBI" id="CHEBI:29105"/>
        <note>catalytic</note>
    </ligand>
</feature>
<dbReference type="GO" id="GO:0008270">
    <property type="term" value="F:zinc ion binding"/>
    <property type="evidence" value="ECO:0007669"/>
    <property type="project" value="UniProtKB-UniRule"/>
</dbReference>
<dbReference type="PANTHER" id="PTHR11533">
    <property type="entry name" value="PROTEASE M1 ZINC METALLOPROTEASE"/>
    <property type="match status" value="1"/>
</dbReference>
<dbReference type="InterPro" id="IPR014782">
    <property type="entry name" value="Peptidase_M1_dom"/>
</dbReference>
<comment type="catalytic activity">
    <reaction evidence="1">
        <text>Release of an N-terminal amino acid, Xaa-|-Yaa- from a peptide, amide or arylamide. Xaa is preferably Ala, but may be most amino acids including Pro (slow action). When a terminal hydrophobic residue is followed by a prolyl residue, the two may be released as an intact Xaa-Pro dipeptide.</text>
        <dbReference type="EC" id="3.4.11.2"/>
    </reaction>
</comment>
<dbReference type="FunFam" id="1.10.390.10:FF:000013">
    <property type="entry name" value="Aminopeptidase N"/>
    <property type="match status" value="1"/>
</dbReference>
<feature type="active site" description="Proton acceptor" evidence="17">
    <location>
        <position position="217"/>
    </location>
</feature>
<keyword evidence="10 20" id="KW-0378">Hydrolase</keyword>
<evidence type="ECO:0000259" key="22">
    <source>
        <dbReference type="Pfam" id="PF11838"/>
    </source>
</evidence>
<dbReference type="Gene3D" id="1.10.390.10">
    <property type="entry name" value="Neutral Protease Domain 2"/>
    <property type="match status" value="1"/>
</dbReference>
<dbReference type="InterPro" id="IPR034016">
    <property type="entry name" value="M1_APN-typ"/>
</dbReference>
<feature type="domain" description="ERAP1-like C-terminal" evidence="22">
    <location>
        <begin position="445"/>
        <end position="764"/>
    </location>
</feature>
<dbReference type="GO" id="GO:0006508">
    <property type="term" value="P:proteolysis"/>
    <property type="evidence" value="ECO:0007669"/>
    <property type="project" value="UniProtKB-KW"/>
</dbReference>
<evidence type="ECO:0000256" key="6">
    <source>
        <dbReference type="ARBA" id="ARBA00022622"/>
    </source>
</evidence>
<keyword evidence="11 18" id="KW-0862">Zinc</keyword>
<comment type="subcellular location">
    <subcellularLocation>
        <location evidence="2">Cell membrane</location>
        <topology evidence="2">Lipid-anchor</topology>
        <topology evidence="2">GPI-anchor</topology>
    </subcellularLocation>
</comment>
<dbReference type="GO" id="GO:0005886">
    <property type="term" value="C:plasma membrane"/>
    <property type="evidence" value="ECO:0007669"/>
    <property type="project" value="UniProtKB-SubCell"/>
</dbReference>
<evidence type="ECO:0000256" key="2">
    <source>
        <dbReference type="ARBA" id="ARBA00004609"/>
    </source>
</evidence>
<keyword evidence="6" id="KW-0336">GPI-anchor</keyword>